<accession>A0A6C0HTY5</accession>
<sequence>MNMNLFCLILSLPMILVCGLSNKQLTRINRIIMNPNIDNKSKNLIESVLYKHYEKWAIEIGSNFKKLHYYKCKHIPYYEISIYSRKGLLDAIKCYSPTKESAMFHLFAIHHIRGQLYRGMTDLSPITNVPKKQLLRKGTTYQKAGHNNDMLNQKMISDNNNGDKNKELWEYIEETCDPFTRRCITYKFDYDFNKIRSNLEVSRLMECSEETVRKAILKYFLNRNLGIVLVKCIRGTKVPLNPLP</sequence>
<dbReference type="AlphaFoldDB" id="A0A6C0HTY5"/>
<organism evidence="1">
    <name type="scientific">viral metagenome</name>
    <dbReference type="NCBI Taxonomy" id="1070528"/>
    <lineage>
        <taxon>unclassified sequences</taxon>
        <taxon>metagenomes</taxon>
        <taxon>organismal metagenomes</taxon>
    </lineage>
</organism>
<name>A0A6C0HTY5_9ZZZZ</name>
<reference evidence="1" key="1">
    <citation type="journal article" date="2020" name="Nature">
        <title>Giant virus diversity and host interactions through global metagenomics.</title>
        <authorList>
            <person name="Schulz F."/>
            <person name="Roux S."/>
            <person name="Paez-Espino D."/>
            <person name="Jungbluth S."/>
            <person name="Walsh D.A."/>
            <person name="Denef V.J."/>
            <person name="McMahon K.D."/>
            <person name="Konstantinidis K.T."/>
            <person name="Eloe-Fadrosh E.A."/>
            <person name="Kyrpides N.C."/>
            <person name="Woyke T."/>
        </authorList>
    </citation>
    <scope>NUCLEOTIDE SEQUENCE</scope>
    <source>
        <strain evidence="1">GVMAG-M-3300023184-168</strain>
    </source>
</reference>
<dbReference type="EMBL" id="MN740014">
    <property type="protein sequence ID" value="QHT83934.1"/>
    <property type="molecule type" value="Genomic_DNA"/>
</dbReference>
<evidence type="ECO:0000313" key="1">
    <source>
        <dbReference type="EMBL" id="QHT83934.1"/>
    </source>
</evidence>
<protein>
    <submittedName>
        <fullName evidence="1">Uncharacterized protein</fullName>
    </submittedName>
</protein>
<proteinExistence type="predicted"/>